<organism evidence="2 4">
    <name type="scientific">Caldalkalibacillus thermarum (strain TA2.A1)</name>
    <dbReference type="NCBI Taxonomy" id="986075"/>
    <lineage>
        <taxon>Bacteria</taxon>
        <taxon>Bacillati</taxon>
        <taxon>Bacillota</taxon>
        <taxon>Bacilli</taxon>
        <taxon>Bacillales</taxon>
        <taxon>Bacillaceae</taxon>
        <taxon>Caldalkalibacillus</taxon>
    </lineage>
</organism>
<feature type="transmembrane region" description="Helical" evidence="1">
    <location>
        <begin position="6"/>
        <end position="24"/>
    </location>
</feature>
<protein>
    <recommendedName>
        <fullName evidence="6">CcmD family protein</fullName>
    </recommendedName>
</protein>
<accession>F5L3E9</accession>
<dbReference type="EMBL" id="AFCE01000042">
    <property type="protein sequence ID" value="EGL84128.1"/>
    <property type="molecule type" value="Genomic_DNA"/>
</dbReference>
<dbReference type="RefSeq" id="WP_007502420.1">
    <property type="nucleotide sequence ID" value="NZ_AFCE01000042.1"/>
</dbReference>
<dbReference type="Proteomes" id="UP000010716">
    <property type="component" value="Unassembled WGS sequence"/>
</dbReference>
<evidence type="ECO:0000313" key="4">
    <source>
        <dbReference type="Proteomes" id="UP000010716"/>
    </source>
</evidence>
<proteinExistence type="predicted"/>
<keyword evidence="1" id="KW-1133">Transmembrane helix</keyword>
<sequence>MLFLFWATAVVWSALFIWIYTAIYRQQLKLEQQIKQLRDELERMG</sequence>
<keyword evidence="5" id="KW-1185">Reference proteome</keyword>
<reference evidence="3" key="3">
    <citation type="submission" date="2021-08" db="EMBL/GenBank/DDBJ databases">
        <authorList>
            <person name="de Jong S."/>
            <person name="van den Broek M."/>
            <person name="Merkel A."/>
            <person name="de la Torre Cortes P."/>
            <person name="Kalamorz F."/>
            <person name="Cook G."/>
            <person name="van Loosdrecht M."/>
            <person name="McMillan D."/>
        </authorList>
    </citation>
    <scope>NUCLEOTIDE SEQUENCE</scope>
    <source>
        <strain evidence="3">TA2.A1</strain>
    </source>
</reference>
<evidence type="ECO:0008006" key="6">
    <source>
        <dbReference type="Google" id="ProtNLM"/>
    </source>
</evidence>
<reference evidence="2 4" key="1">
    <citation type="journal article" date="2011" name="J. Bacteriol.">
        <title>Draft genome sequence of the thermoalkaliphilic Caldalkalibacillus thermarum strain TA2.A1.</title>
        <authorList>
            <person name="Kalamorz F."/>
            <person name="Keis S."/>
            <person name="McMillan D.G."/>
            <person name="Olsson K."/>
            <person name="Stanton J.A."/>
            <person name="Stockwell P."/>
            <person name="Black M.A."/>
            <person name="Klingeman D.M."/>
            <person name="Land M.L."/>
            <person name="Han C.S."/>
            <person name="Martin S.L."/>
            <person name="Becher S.A."/>
            <person name="Peddie C.J."/>
            <person name="Morgan H.W."/>
            <person name="Matthies D."/>
            <person name="Preiss L."/>
            <person name="Meier T."/>
            <person name="Brown S.D."/>
            <person name="Cook G.M."/>
        </authorList>
    </citation>
    <scope>NUCLEOTIDE SEQUENCE [LARGE SCALE GENOMIC DNA]</scope>
    <source>
        <strain evidence="2 4">TA2.A1</strain>
    </source>
</reference>
<reference evidence="3 5" key="2">
    <citation type="journal article" date="2020" name="Extremophiles">
        <title>Genomic analysis of Caldalkalibacillus thermarum TA2.A1 reveals aerobic alkaliphilic metabolism and evolutionary hallmarks linking alkaliphilic bacteria and plant life.</title>
        <authorList>
            <person name="de Jong S.I."/>
            <person name="van den Broek M.A."/>
            <person name="Merkel A.Y."/>
            <person name="de la Torre Cortes P."/>
            <person name="Kalamorz F."/>
            <person name="Cook G.M."/>
            <person name="van Loosdrecht M.C.M."/>
            <person name="McMillan D.G.G."/>
        </authorList>
    </citation>
    <scope>NUCLEOTIDE SEQUENCE [LARGE SCALE GENOMIC DNA]</scope>
    <source>
        <strain evidence="3 5">TA2.A1</strain>
    </source>
</reference>
<evidence type="ECO:0000313" key="2">
    <source>
        <dbReference type="EMBL" id="EGL84128.1"/>
    </source>
</evidence>
<dbReference type="EMBL" id="CP082237">
    <property type="protein sequence ID" value="QZT35039.1"/>
    <property type="molecule type" value="Genomic_DNA"/>
</dbReference>
<dbReference type="KEGG" id="cthu:HUR95_07360"/>
<keyword evidence="1" id="KW-0812">Transmembrane</keyword>
<evidence type="ECO:0000313" key="5">
    <source>
        <dbReference type="Proteomes" id="UP000825179"/>
    </source>
</evidence>
<dbReference type="Proteomes" id="UP000825179">
    <property type="component" value="Chromosome"/>
</dbReference>
<dbReference type="AlphaFoldDB" id="F5L3E9"/>
<name>F5L3E9_CALTT</name>
<evidence type="ECO:0000256" key="1">
    <source>
        <dbReference type="SAM" id="Phobius"/>
    </source>
</evidence>
<gene>
    <name evidence="2" type="ORF">CathTA2_0310</name>
    <name evidence="3" type="ORF">HUR95_07360</name>
</gene>
<keyword evidence="1" id="KW-0472">Membrane</keyword>
<evidence type="ECO:0000313" key="3">
    <source>
        <dbReference type="EMBL" id="QZT35039.1"/>
    </source>
</evidence>